<dbReference type="PANTHER" id="PTHR36204">
    <property type="entry name" value="N-ACETYLMANNOSAMINE-6-PHOSPHATE 2-EPIMERASE-RELATED"/>
    <property type="match status" value="1"/>
</dbReference>
<evidence type="ECO:0000256" key="4">
    <source>
        <dbReference type="ARBA" id="ARBA00007439"/>
    </source>
</evidence>
<dbReference type="GO" id="GO:0005975">
    <property type="term" value="P:carbohydrate metabolic process"/>
    <property type="evidence" value="ECO:0007669"/>
    <property type="project" value="UniProtKB-UniRule"/>
</dbReference>
<evidence type="ECO:0000256" key="5">
    <source>
        <dbReference type="ARBA" id="ARBA00023235"/>
    </source>
</evidence>
<dbReference type="InterPro" id="IPR007260">
    <property type="entry name" value="NanE"/>
</dbReference>
<dbReference type="Gene3D" id="3.20.20.70">
    <property type="entry name" value="Aldolase class I"/>
    <property type="match status" value="1"/>
</dbReference>
<dbReference type="RefSeq" id="WP_033358837.1">
    <property type="nucleotide sequence ID" value="NZ_CP073767.1"/>
</dbReference>
<dbReference type="GO" id="GO:0005829">
    <property type="term" value="C:cytosol"/>
    <property type="evidence" value="ECO:0007669"/>
    <property type="project" value="TreeGrafter"/>
</dbReference>
<dbReference type="NCBIfam" id="NF002231">
    <property type="entry name" value="PRK01130.1"/>
    <property type="match status" value="1"/>
</dbReference>
<dbReference type="PANTHER" id="PTHR36204:SF1">
    <property type="entry name" value="N-ACETYLMANNOSAMINE-6-PHOSPHATE 2-EPIMERASE-RELATED"/>
    <property type="match status" value="1"/>
</dbReference>
<dbReference type="CDD" id="cd04729">
    <property type="entry name" value="NanE"/>
    <property type="match status" value="1"/>
</dbReference>
<dbReference type="EMBL" id="CP073767">
    <property type="protein sequence ID" value="UWZ52063.1"/>
    <property type="molecule type" value="Genomic_DNA"/>
</dbReference>
<keyword evidence="5 7" id="KW-0413">Isomerase</keyword>
<comment type="function">
    <text evidence="2 7">Converts N-acetylmannosamine-6-phosphate (ManNAc-6-P) to N-acetylglucosamine-6-phosphate (GlcNAc-6-P).</text>
</comment>
<name>A0A9Q9IF50_9ACTN</name>
<evidence type="ECO:0000313" key="9">
    <source>
        <dbReference type="Proteomes" id="UP001058003"/>
    </source>
</evidence>
<sequence>MRPATAGAALLTALRGGLVVSCQAEPGEPLDAPIHMTAMALAARAGGAVGVRAKGLAEIAAIRAAAADLPLIGLVKRGRHGVYITPTVDDAIAVAEAGADIVAIDGTDRHRPDGRTLAETVAAIRHRSGVMIMADVASEAQALAAQDAGVDIVSTTLAGYTEPDPPPPGPDLALVARLARTLSVPFAAEGRFATPQQCAEALRLGAHTVVVGTAITRPSSITARFAAALRQEHP</sequence>
<comment type="catalytic activity">
    <reaction evidence="1 7">
        <text>an N-acyl-D-glucosamine 6-phosphate = an N-acyl-D-mannosamine 6-phosphate</text>
        <dbReference type="Rhea" id="RHEA:23932"/>
        <dbReference type="ChEBI" id="CHEBI:57599"/>
        <dbReference type="ChEBI" id="CHEBI:57666"/>
        <dbReference type="EC" id="5.1.3.9"/>
    </reaction>
</comment>
<dbReference type="GO" id="GO:0006053">
    <property type="term" value="P:N-acetylmannosamine catabolic process"/>
    <property type="evidence" value="ECO:0007669"/>
    <property type="project" value="TreeGrafter"/>
</dbReference>
<accession>A0A9Q9IF50</accession>
<evidence type="ECO:0000313" key="8">
    <source>
        <dbReference type="EMBL" id="UWZ52063.1"/>
    </source>
</evidence>
<dbReference type="HAMAP" id="MF_01235">
    <property type="entry name" value="ManNAc6P_epimer"/>
    <property type="match status" value="1"/>
</dbReference>
<evidence type="ECO:0000256" key="7">
    <source>
        <dbReference type="HAMAP-Rule" id="MF_01235"/>
    </source>
</evidence>
<dbReference type="Pfam" id="PF04131">
    <property type="entry name" value="NanE"/>
    <property type="match status" value="1"/>
</dbReference>
<gene>
    <name evidence="7" type="primary">nanE</name>
    <name evidence="8" type="ORF">Daura_35970</name>
</gene>
<dbReference type="KEGG" id="daur:Daura_35970"/>
<keyword evidence="6 7" id="KW-0119">Carbohydrate metabolism</keyword>
<dbReference type="OrthoDB" id="9781704at2"/>
<dbReference type="InterPro" id="IPR013785">
    <property type="entry name" value="Aldolase_TIM"/>
</dbReference>
<evidence type="ECO:0000256" key="2">
    <source>
        <dbReference type="ARBA" id="ARBA00002147"/>
    </source>
</evidence>
<dbReference type="Proteomes" id="UP001058003">
    <property type="component" value="Chromosome"/>
</dbReference>
<dbReference type="GO" id="GO:0047465">
    <property type="term" value="F:N-acylglucosamine-6-phosphate 2-epimerase activity"/>
    <property type="evidence" value="ECO:0007669"/>
    <property type="project" value="UniProtKB-EC"/>
</dbReference>
<comment type="similarity">
    <text evidence="4 7">Belongs to the NanE family.</text>
</comment>
<evidence type="ECO:0000256" key="1">
    <source>
        <dbReference type="ARBA" id="ARBA00000056"/>
    </source>
</evidence>
<dbReference type="SUPFAM" id="SSF51366">
    <property type="entry name" value="Ribulose-phoshate binding barrel"/>
    <property type="match status" value="1"/>
</dbReference>
<proteinExistence type="inferred from homology"/>
<dbReference type="InterPro" id="IPR011060">
    <property type="entry name" value="RibuloseP-bd_barrel"/>
</dbReference>
<keyword evidence="9" id="KW-1185">Reference proteome</keyword>
<dbReference type="EC" id="5.1.3.9" evidence="7"/>
<comment type="pathway">
    <text evidence="3 7">Amino-sugar metabolism; N-acetylneuraminate degradation; D-fructose 6-phosphate from N-acetylneuraminate: step 3/5.</text>
</comment>
<dbReference type="GO" id="GO:0019262">
    <property type="term" value="P:N-acetylneuraminate catabolic process"/>
    <property type="evidence" value="ECO:0007669"/>
    <property type="project" value="UniProtKB-UniRule"/>
</dbReference>
<organism evidence="8 9">
    <name type="scientific">Dactylosporangium aurantiacum</name>
    <dbReference type="NCBI Taxonomy" id="35754"/>
    <lineage>
        <taxon>Bacteria</taxon>
        <taxon>Bacillati</taxon>
        <taxon>Actinomycetota</taxon>
        <taxon>Actinomycetes</taxon>
        <taxon>Micromonosporales</taxon>
        <taxon>Micromonosporaceae</taxon>
        <taxon>Dactylosporangium</taxon>
    </lineage>
</organism>
<evidence type="ECO:0000256" key="3">
    <source>
        <dbReference type="ARBA" id="ARBA00005081"/>
    </source>
</evidence>
<evidence type="ECO:0000256" key="6">
    <source>
        <dbReference type="ARBA" id="ARBA00023277"/>
    </source>
</evidence>
<reference evidence="8" key="1">
    <citation type="submission" date="2021-04" db="EMBL/GenBank/DDBJ databases">
        <title>Dactylosporangium aurantiacum NRRL B-8018 full assembly.</title>
        <authorList>
            <person name="Hartkoorn R.C."/>
            <person name="Beaudoing E."/>
            <person name="Hot D."/>
        </authorList>
    </citation>
    <scope>NUCLEOTIDE SEQUENCE</scope>
    <source>
        <strain evidence="8">NRRL B-8018</strain>
    </source>
</reference>
<protein>
    <recommendedName>
        <fullName evidence="7">Putative N-acetylmannosamine-6-phosphate 2-epimerase</fullName>
        <ecNumber evidence="7">5.1.3.9</ecNumber>
    </recommendedName>
    <alternativeName>
        <fullName evidence="7">ManNAc-6-P epimerase</fullName>
    </alternativeName>
</protein>
<dbReference type="AlphaFoldDB" id="A0A9Q9IF50"/>